<dbReference type="AlphaFoldDB" id="A0A3L8PWK9"/>
<sequence length="201" mass="23147">MSTQVTPSLHSPVHECLYTHEVKDEKDIFTCKTCNAEKAYLVSGRVTTVETIDERCQELDKVISKFLDRYPDENAKIFTNIKPGKFDSVSSEAFMAISNNLTRAFATLTPTQAHILKQQIEEQGFLTTGFSMELIRRERNPKQPPLFDSKITQRFIYEFKLRISNDNPQLMRKLLVGFHNVPNSEVKQLATTMIERLESEL</sequence>
<organism evidence="1 2">
    <name type="scientific">Parashewanella curva</name>
    <dbReference type="NCBI Taxonomy" id="2338552"/>
    <lineage>
        <taxon>Bacteria</taxon>
        <taxon>Pseudomonadati</taxon>
        <taxon>Pseudomonadota</taxon>
        <taxon>Gammaproteobacteria</taxon>
        <taxon>Alteromonadales</taxon>
        <taxon>Shewanellaceae</taxon>
        <taxon>Parashewanella</taxon>
    </lineage>
</organism>
<dbReference type="RefSeq" id="WP_121838977.1">
    <property type="nucleotide sequence ID" value="NZ_ML014777.1"/>
</dbReference>
<proteinExistence type="predicted"/>
<evidence type="ECO:0000313" key="1">
    <source>
        <dbReference type="EMBL" id="RLV59700.1"/>
    </source>
</evidence>
<dbReference type="EMBL" id="QZEI01000028">
    <property type="protein sequence ID" value="RLV59700.1"/>
    <property type="molecule type" value="Genomic_DNA"/>
</dbReference>
<dbReference type="Proteomes" id="UP000281474">
    <property type="component" value="Unassembled WGS sequence"/>
</dbReference>
<dbReference type="OrthoDB" id="9845311at2"/>
<name>A0A3L8PWK9_9GAMM</name>
<gene>
    <name evidence="1" type="ORF">D5018_10585</name>
</gene>
<reference evidence="1 2" key="1">
    <citation type="submission" date="2018-09" db="EMBL/GenBank/DDBJ databases">
        <title>Phylogeny of the Shewanellaceae, and recommendation for two new genera, Pseudoshewanella and Parashewanella.</title>
        <authorList>
            <person name="Wang G."/>
        </authorList>
    </citation>
    <scope>NUCLEOTIDE SEQUENCE [LARGE SCALE GENOMIC DNA]</scope>
    <source>
        <strain evidence="1 2">C51</strain>
    </source>
</reference>
<keyword evidence="2" id="KW-1185">Reference proteome</keyword>
<protein>
    <submittedName>
        <fullName evidence="1">Uncharacterized protein</fullName>
    </submittedName>
</protein>
<accession>A0A3L8PWK9</accession>
<evidence type="ECO:0000313" key="2">
    <source>
        <dbReference type="Proteomes" id="UP000281474"/>
    </source>
</evidence>
<comment type="caution">
    <text evidence="1">The sequence shown here is derived from an EMBL/GenBank/DDBJ whole genome shotgun (WGS) entry which is preliminary data.</text>
</comment>